<evidence type="ECO:0000256" key="15">
    <source>
        <dbReference type="ARBA" id="ARBA00022989"/>
    </source>
</evidence>
<evidence type="ECO:0000313" key="22">
    <source>
        <dbReference type="EnsemblPlants" id="cds.evm.model.03.977"/>
    </source>
</evidence>
<comment type="similarity">
    <text evidence="3">In the N-terminal section; belongs to the leguminous lectin family.</text>
</comment>
<evidence type="ECO:0000256" key="10">
    <source>
        <dbReference type="ARBA" id="ARBA00022729"/>
    </source>
</evidence>
<evidence type="ECO:0000256" key="3">
    <source>
        <dbReference type="ARBA" id="ARBA00008536"/>
    </source>
</evidence>
<dbReference type="InterPro" id="IPR001220">
    <property type="entry name" value="Legume_lectin_dom"/>
</dbReference>
<dbReference type="GO" id="GO:0005524">
    <property type="term" value="F:ATP binding"/>
    <property type="evidence" value="ECO:0007669"/>
    <property type="project" value="UniProtKB-UniRule"/>
</dbReference>
<dbReference type="GO" id="GO:0002229">
    <property type="term" value="P:defense response to oomycetes"/>
    <property type="evidence" value="ECO:0007669"/>
    <property type="project" value="UniProtKB-ARBA"/>
</dbReference>
<dbReference type="CDD" id="cd14066">
    <property type="entry name" value="STKc_IRAK"/>
    <property type="match status" value="1"/>
</dbReference>
<evidence type="ECO:0000256" key="17">
    <source>
        <dbReference type="ARBA" id="ARBA00023170"/>
    </source>
</evidence>
<comment type="similarity">
    <text evidence="2">Belongs to the leguminous lectin family.</text>
</comment>
<keyword evidence="10" id="KW-0732">Signal</keyword>
<evidence type="ECO:0000259" key="21">
    <source>
        <dbReference type="PROSITE" id="PS50011"/>
    </source>
</evidence>
<dbReference type="GO" id="GO:0005886">
    <property type="term" value="C:plasma membrane"/>
    <property type="evidence" value="ECO:0007669"/>
    <property type="project" value="UniProtKB-SubCell"/>
</dbReference>
<dbReference type="GO" id="GO:0030246">
    <property type="term" value="F:carbohydrate binding"/>
    <property type="evidence" value="ECO:0007669"/>
    <property type="project" value="UniProtKB-KW"/>
</dbReference>
<dbReference type="Proteomes" id="UP000596661">
    <property type="component" value="Chromosome 3"/>
</dbReference>
<evidence type="ECO:0000256" key="11">
    <source>
        <dbReference type="ARBA" id="ARBA00022734"/>
    </source>
</evidence>
<evidence type="ECO:0000313" key="23">
    <source>
        <dbReference type="Proteomes" id="UP000596661"/>
    </source>
</evidence>
<organism evidence="22 23">
    <name type="scientific">Cannabis sativa</name>
    <name type="common">Hemp</name>
    <name type="synonym">Marijuana</name>
    <dbReference type="NCBI Taxonomy" id="3483"/>
    <lineage>
        <taxon>Eukaryota</taxon>
        <taxon>Viridiplantae</taxon>
        <taxon>Streptophyta</taxon>
        <taxon>Embryophyta</taxon>
        <taxon>Tracheophyta</taxon>
        <taxon>Spermatophyta</taxon>
        <taxon>Magnoliopsida</taxon>
        <taxon>eudicotyledons</taxon>
        <taxon>Gunneridae</taxon>
        <taxon>Pentapetalae</taxon>
        <taxon>rosids</taxon>
        <taxon>fabids</taxon>
        <taxon>Rosales</taxon>
        <taxon>Cannabaceae</taxon>
        <taxon>Cannabis</taxon>
    </lineage>
</organism>
<accession>A0A803PB78</accession>
<keyword evidence="8" id="KW-0808">Transferase</keyword>
<feature type="binding site" evidence="19">
    <location>
        <position position="341"/>
    </location>
    <ligand>
        <name>ATP</name>
        <dbReference type="ChEBI" id="CHEBI:30616"/>
    </ligand>
</feature>
<keyword evidence="23" id="KW-1185">Reference proteome</keyword>
<dbReference type="FunFam" id="3.30.200.20:FF:000372">
    <property type="entry name" value="L-type lectin-domain containing receptor kinase VIII.1"/>
    <property type="match status" value="1"/>
</dbReference>
<dbReference type="EnsemblPlants" id="evm.model.03.977">
    <property type="protein sequence ID" value="cds.evm.model.03.977"/>
    <property type="gene ID" value="evm.TU.03.977"/>
</dbReference>
<reference evidence="22" key="2">
    <citation type="submission" date="2021-03" db="UniProtKB">
        <authorList>
            <consortium name="EnsemblPlants"/>
        </authorList>
    </citation>
    <scope>IDENTIFICATION</scope>
</reference>
<evidence type="ECO:0000256" key="9">
    <source>
        <dbReference type="ARBA" id="ARBA00022692"/>
    </source>
</evidence>
<dbReference type="SMART" id="SM00220">
    <property type="entry name" value="S_TKc"/>
    <property type="match status" value="1"/>
</dbReference>
<dbReference type="InterPro" id="IPR008271">
    <property type="entry name" value="Ser/Thr_kinase_AS"/>
</dbReference>
<dbReference type="EMBL" id="UZAU01000275">
    <property type="status" value="NOT_ANNOTATED_CDS"/>
    <property type="molecule type" value="Genomic_DNA"/>
</dbReference>
<evidence type="ECO:0000256" key="5">
    <source>
        <dbReference type="ARBA" id="ARBA00012513"/>
    </source>
</evidence>
<evidence type="ECO:0000256" key="7">
    <source>
        <dbReference type="ARBA" id="ARBA00022527"/>
    </source>
</evidence>
<dbReference type="EC" id="2.7.11.1" evidence="5"/>
<keyword evidence="12 19" id="KW-0547">Nucleotide-binding</keyword>
<dbReference type="AlphaFoldDB" id="A0A803PB78"/>
<dbReference type="PROSITE" id="PS00107">
    <property type="entry name" value="PROTEIN_KINASE_ATP"/>
    <property type="match status" value="1"/>
</dbReference>
<evidence type="ECO:0000256" key="20">
    <source>
        <dbReference type="SAM" id="Phobius"/>
    </source>
</evidence>
<feature type="transmembrane region" description="Helical" evidence="20">
    <location>
        <begin position="251"/>
        <end position="274"/>
    </location>
</feature>
<dbReference type="PROSITE" id="PS00108">
    <property type="entry name" value="PROTEIN_KINASE_ST"/>
    <property type="match status" value="1"/>
</dbReference>
<dbReference type="InterPro" id="IPR011009">
    <property type="entry name" value="Kinase-like_dom_sf"/>
</dbReference>
<reference evidence="22" key="1">
    <citation type="submission" date="2018-11" db="EMBL/GenBank/DDBJ databases">
        <authorList>
            <person name="Grassa J C."/>
        </authorList>
    </citation>
    <scope>NUCLEOTIDE SEQUENCE [LARGE SCALE GENOMIC DNA]</scope>
</reference>
<keyword evidence="13" id="KW-0418">Kinase</keyword>
<evidence type="ECO:0000256" key="16">
    <source>
        <dbReference type="ARBA" id="ARBA00023136"/>
    </source>
</evidence>
<evidence type="ECO:0000256" key="13">
    <source>
        <dbReference type="ARBA" id="ARBA00022777"/>
    </source>
</evidence>
<dbReference type="PANTHER" id="PTHR27007">
    <property type="match status" value="1"/>
</dbReference>
<dbReference type="FunFam" id="2.60.120.200:FF:000141">
    <property type="entry name" value="L-type lectin-domain containing receptor kinase VIII.1"/>
    <property type="match status" value="1"/>
</dbReference>
<evidence type="ECO:0000256" key="2">
    <source>
        <dbReference type="ARBA" id="ARBA00007606"/>
    </source>
</evidence>
<dbReference type="Gene3D" id="1.10.510.10">
    <property type="entry name" value="Transferase(Phosphotransferase) domain 1"/>
    <property type="match status" value="1"/>
</dbReference>
<dbReference type="PROSITE" id="PS00307">
    <property type="entry name" value="LECTIN_LEGUME_BETA"/>
    <property type="match status" value="1"/>
</dbReference>
<dbReference type="Gramene" id="evm.model.03.977">
    <property type="protein sequence ID" value="cds.evm.model.03.977"/>
    <property type="gene ID" value="evm.TU.03.977"/>
</dbReference>
<dbReference type="SUPFAM" id="SSF56112">
    <property type="entry name" value="Protein kinase-like (PK-like)"/>
    <property type="match status" value="1"/>
</dbReference>
<keyword evidence="7" id="KW-0723">Serine/threonine-protein kinase</keyword>
<dbReference type="GO" id="GO:0004674">
    <property type="term" value="F:protein serine/threonine kinase activity"/>
    <property type="evidence" value="ECO:0007669"/>
    <property type="project" value="UniProtKB-KW"/>
</dbReference>
<feature type="domain" description="Protein kinase" evidence="21">
    <location>
        <begin position="312"/>
        <end position="594"/>
    </location>
</feature>
<dbReference type="Gene3D" id="2.60.120.200">
    <property type="match status" value="1"/>
</dbReference>
<dbReference type="FunFam" id="1.10.510.10:FF:000342">
    <property type="entry name" value="L-type lectin-domain containing receptor kinase VIII.1"/>
    <property type="match status" value="1"/>
</dbReference>
<keyword evidence="14 19" id="KW-0067">ATP-binding</keyword>
<evidence type="ECO:0000256" key="8">
    <source>
        <dbReference type="ARBA" id="ARBA00022679"/>
    </source>
</evidence>
<keyword evidence="16 20" id="KW-0472">Membrane</keyword>
<keyword evidence="6" id="KW-1003">Cell membrane</keyword>
<dbReference type="InterPro" id="IPR019825">
    <property type="entry name" value="Lectin_legB_Mn/Ca_BS"/>
</dbReference>
<dbReference type="OMA" id="HNGLCKQ"/>
<comment type="subcellular location">
    <subcellularLocation>
        <location evidence="1">Cell membrane</location>
        <topology evidence="1">Single-pass type I membrane protein</topology>
    </subcellularLocation>
</comment>
<dbReference type="InterPro" id="IPR017441">
    <property type="entry name" value="Protein_kinase_ATP_BS"/>
</dbReference>
<keyword evidence="11" id="KW-0430">Lectin</keyword>
<dbReference type="Pfam" id="PF00069">
    <property type="entry name" value="Pkinase"/>
    <property type="match status" value="1"/>
</dbReference>
<evidence type="ECO:0000256" key="12">
    <source>
        <dbReference type="ARBA" id="ARBA00022741"/>
    </source>
</evidence>
<dbReference type="InterPro" id="IPR050528">
    <property type="entry name" value="L-type_Lectin-RKs"/>
</dbReference>
<evidence type="ECO:0000256" key="19">
    <source>
        <dbReference type="PROSITE-ProRule" id="PRU10141"/>
    </source>
</evidence>
<protein>
    <recommendedName>
        <fullName evidence="5">non-specific serine/threonine protein kinase</fullName>
        <ecNumber evidence="5">2.7.11.1</ecNumber>
    </recommendedName>
</protein>
<dbReference type="InterPro" id="IPR013320">
    <property type="entry name" value="ConA-like_dom_sf"/>
</dbReference>
<dbReference type="CDD" id="cd06899">
    <property type="entry name" value="lectin_legume_LecRK_Arcelin_ConA"/>
    <property type="match status" value="1"/>
</dbReference>
<keyword evidence="9 20" id="KW-0812">Transmembrane</keyword>
<proteinExistence type="inferred from homology"/>
<name>A0A803PB78_CANSA</name>
<dbReference type="PROSITE" id="PS50011">
    <property type="entry name" value="PROTEIN_KINASE_DOM"/>
    <property type="match status" value="1"/>
</dbReference>
<evidence type="ECO:0000256" key="4">
    <source>
        <dbReference type="ARBA" id="ARBA00010217"/>
    </source>
</evidence>
<keyword evidence="17" id="KW-0675">Receptor</keyword>
<dbReference type="InterPro" id="IPR000719">
    <property type="entry name" value="Prot_kinase_dom"/>
</dbReference>
<evidence type="ECO:0000256" key="14">
    <source>
        <dbReference type="ARBA" id="ARBA00022840"/>
    </source>
</evidence>
<dbReference type="Gene3D" id="3.30.200.20">
    <property type="entry name" value="Phosphorylase Kinase, domain 1"/>
    <property type="match status" value="1"/>
</dbReference>
<evidence type="ECO:0000256" key="18">
    <source>
        <dbReference type="ARBA" id="ARBA00023180"/>
    </source>
</evidence>
<dbReference type="SUPFAM" id="SSF49899">
    <property type="entry name" value="Concanavalin A-like lectins/glucanases"/>
    <property type="match status" value="1"/>
</dbReference>
<keyword evidence="15 20" id="KW-1133">Transmembrane helix</keyword>
<sequence>MSNPSPKSSTFNFFFTYFALCSAILTGAATEFDFGTLTLSSLKLLGDAHLNNGSVRLTRDLPVPNSGSGRALYTKPVRFRQIGTHLPTSFSTFFTFSVMNLNPSSIGGGLAFIISPDDEAVGDAGGSLGLVITEGPASGSGFLAVEFDTLMDVEYKDINGNHVGFDLNSMVSSAVADLGAVDIDLKSGDLVNAWIEYDGSTRVFNVSVSYSNLKPKEPLLSFPLDLDQFVNDFMYVGFSGSTQGSTEGPGAVAGVVTASAFVFALLAGVLIWAYSKKTKQLKKSSDSSFASEIIRMPKEFTYKQLRVATKCFNANRIIGHGAFGTVYKGILPDTGDIIAVKRCSHSGQGKEEFLSELSIIGTLRHRNLVRLQGWCHEKGEILLVYDLMPNGSLDKALFEARTPLPWLHRKKILLGVASALAYLHQECENQVIHRDIKSSNIMLDEGFNARLGDFGLARQIEHDKSPDATVAAGTMGYLAPEYLLTGRASEKTDVFSYGAVILEVASGRRPIEREVTGAGKFGVASNLVEWVWSLHREGKLLTAADDRLEGEYEEGEMRRVLLVGLLCSHPDPLARPTMRAVVQMLVGEAEVPVVPRAKPSTTFSTSHLLLSLQDSVSDCNDGMMITLSSSSSENSFDDRLDIV</sequence>
<keyword evidence="18" id="KW-0325">Glycoprotein</keyword>
<evidence type="ECO:0000256" key="6">
    <source>
        <dbReference type="ARBA" id="ARBA00022475"/>
    </source>
</evidence>
<comment type="similarity">
    <text evidence="4">In the C-terminal section; belongs to the protein kinase superfamily. Ser/Thr protein kinase family.</text>
</comment>
<dbReference type="Pfam" id="PF00139">
    <property type="entry name" value="Lectin_legB"/>
    <property type="match status" value="1"/>
</dbReference>
<evidence type="ECO:0000256" key="1">
    <source>
        <dbReference type="ARBA" id="ARBA00004251"/>
    </source>
</evidence>